<name>A0A4R2KTX1_9RHOB</name>
<accession>A0A4R2KTX1</accession>
<dbReference type="Pfam" id="PF04519">
    <property type="entry name" value="Bactofilin"/>
    <property type="match status" value="1"/>
</dbReference>
<evidence type="ECO:0000256" key="1">
    <source>
        <dbReference type="ARBA" id="ARBA00044755"/>
    </source>
</evidence>
<dbReference type="PANTHER" id="PTHR35024">
    <property type="entry name" value="HYPOTHETICAL CYTOSOLIC PROTEIN"/>
    <property type="match status" value="1"/>
</dbReference>
<sequence length="135" mass="13998">MIGNPDSSFADRAIRSAPGSPPAGRPDRRRALIQEDLRITGNVAAEGIVDVAGEITGDVTADSVVLSRVGRVTGTIRARNVTIDGTHRGTIVATNVALLGAARIEASIICERLSVETGVDLQGDVRCTTEALPAP</sequence>
<dbReference type="RefSeq" id="WP_132545851.1">
    <property type="nucleotide sequence ID" value="NZ_SLWW01000011.1"/>
</dbReference>
<dbReference type="InterPro" id="IPR007607">
    <property type="entry name" value="BacA/B"/>
</dbReference>
<dbReference type="EMBL" id="SLWW01000011">
    <property type="protein sequence ID" value="TCO70155.1"/>
    <property type="molecule type" value="Genomic_DNA"/>
</dbReference>
<dbReference type="PANTHER" id="PTHR35024:SF4">
    <property type="entry name" value="POLYMER-FORMING CYTOSKELETAL PROTEIN"/>
    <property type="match status" value="1"/>
</dbReference>
<protein>
    <submittedName>
        <fullName evidence="3">Cytoskeletal protein CcmA (Bactofilin family)</fullName>
    </submittedName>
</protein>
<organism evidence="3 4">
    <name type="scientific">Rhodovulum euryhalinum</name>
    <dbReference type="NCBI Taxonomy" id="35805"/>
    <lineage>
        <taxon>Bacteria</taxon>
        <taxon>Pseudomonadati</taxon>
        <taxon>Pseudomonadota</taxon>
        <taxon>Alphaproteobacteria</taxon>
        <taxon>Rhodobacterales</taxon>
        <taxon>Paracoccaceae</taxon>
        <taxon>Rhodovulum</taxon>
    </lineage>
</organism>
<proteinExistence type="inferred from homology"/>
<reference evidence="3 4" key="1">
    <citation type="submission" date="2019-03" db="EMBL/GenBank/DDBJ databases">
        <title>Genomic Encyclopedia of Type Strains, Phase IV (KMG-IV): sequencing the most valuable type-strain genomes for metagenomic binning, comparative biology and taxonomic classification.</title>
        <authorList>
            <person name="Goeker M."/>
        </authorList>
    </citation>
    <scope>NUCLEOTIDE SEQUENCE [LARGE SCALE GENOMIC DNA]</scope>
    <source>
        <strain evidence="3 4">DSM 4868</strain>
    </source>
</reference>
<comment type="similarity">
    <text evidence="1">Belongs to the bactofilin family.</text>
</comment>
<dbReference type="Proteomes" id="UP000295142">
    <property type="component" value="Unassembled WGS sequence"/>
</dbReference>
<evidence type="ECO:0000313" key="4">
    <source>
        <dbReference type="Proteomes" id="UP000295142"/>
    </source>
</evidence>
<comment type="caution">
    <text evidence="3">The sequence shown here is derived from an EMBL/GenBank/DDBJ whole genome shotgun (WGS) entry which is preliminary data.</text>
</comment>
<evidence type="ECO:0000313" key="3">
    <source>
        <dbReference type="EMBL" id="TCO70155.1"/>
    </source>
</evidence>
<keyword evidence="4" id="KW-1185">Reference proteome</keyword>
<dbReference type="OrthoDB" id="7872866at2"/>
<dbReference type="AlphaFoldDB" id="A0A4R2KTX1"/>
<evidence type="ECO:0000256" key="2">
    <source>
        <dbReference type="SAM" id="MobiDB-lite"/>
    </source>
</evidence>
<feature type="region of interest" description="Disordered" evidence="2">
    <location>
        <begin position="1"/>
        <end position="27"/>
    </location>
</feature>
<gene>
    <name evidence="3" type="ORF">EV655_11197</name>
</gene>